<reference evidence="1" key="2">
    <citation type="submission" date="2025-08" db="UniProtKB">
        <authorList>
            <consortium name="Ensembl"/>
        </authorList>
    </citation>
    <scope>IDENTIFICATION</scope>
</reference>
<dbReference type="OMA" id="ETMITFF"/>
<dbReference type="PRINTS" id="PR02045">
    <property type="entry name" value="F138DOMAIN"/>
</dbReference>
<proteinExistence type="predicted"/>
<evidence type="ECO:0000313" key="2">
    <source>
        <dbReference type="Proteomes" id="UP000028761"/>
    </source>
</evidence>
<organism evidence="1 2">
    <name type="scientific">Papio anubis</name>
    <name type="common">Olive baboon</name>
    <dbReference type="NCBI Taxonomy" id="9555"/>
    <lineage>
        <taxon>Eukaryota</taxon>
        <taxon>Metazoa</taxon>
        <taxon>Chordata</taxon>
        <taxon>Craniata</taxon>
        <taxon>Vertebrata</taxon>
        <taxon>Euteleostomi</taxon>
        <taxon>Mammalia</taxon>
        <taxon>Eutheria</taxon>
        <taxon>Euarchontoglires</taxon>
        <taxon>Primates</taxon>
        <taxon>Haplorrhini</taxon>
        <taxon>Catarrhini</taxon>
        <taxon>Cercopithecidae</taxon>
        <taxon>Cercopithecinae</taxon>
        <taxon>Papio</taxon>
    </lineage>
</organism>
<dbReference type="PANTHER" id="PTHR12138">
    <property type="entry name" value="PRIMATE-EXPANDED PROTEIN FAMILY"/>
    <property type="match status" value="1"/>
</dbReference>
<dbReference type="Ensembl" id="ENSPANT00000065992.1">
    <property type="protein sequence ID" value="ENSPANP00000059769.1"/>
    <property type="gene ID" value="ENSPANG00000047197.1"/>
</dbReference>
<evidence type="ECO:0000313" key="1">
    <source>
        <dbReference type="Ensembl" id="ENSPANP00000059769.1"/>
    </source>
</evidence>
<reference evidence="1" key="3">
    <citation type="submission" date="2025-09" db="UniProtKB">
        <authorList>
            <consortium name="Ensembl"/>
        </authorList>
    </citation>
    <scope>IDENTIFICATION</scope>
</reference>
<protein>
    <submittedName>
        <fullName evidence="1">Uncharacterized protein</fullName>
    </submittedName>
</protein>
<keyword evidence="2" id="KW-1185">Reference proteome</keyword>
<dbReference type="GeneTree" id="ENSGT00940000167556"/>
<name>A0A8I5R9P1_PAPAN</name>
<dbReference type="Proteomes" id="UP000028761">
    <property type="component" value="Chromosome 14"/>
</dbReference>
<dbReference type="PANTHER" id="PTHR12138:SF162">
    <property type="entry name" value="CHROMOSOME UNDETERMINED SCAFFOLD_275, WHOLE GENOME SHOTGUN SEQUENCE"/>
    <property type="match status" value="1"/>
</dbReference>
<dbReference type="AlphaFoldDB" id="A0A8I5R9P1"/>
<sequence length="111" mass="12150">MLETMITFFFFGTESHSVTQAGVQWHDLSSLQLLPPRFKQLFCLSPLVAGITGVHHHTRPIFVFLVETGFHHVGQAGLELLTSGDPPALASQSAGIKGVSHRTRPLSVNFN</sequence>
<accession>A0A8I5R9P1</accession>
<reference evidence="1 2" key="1">
    <citation type="submission" date="2012-03" db="EMBL/GenBank/DDBJ databases">
        <title>Whole Genome Assembly of Papio anubis.</title>
        <authorList>
            <person name="Liu Y.L."/>
            <person name="Abraham K.A."/>
            <person name="Akbar H.A."/>
            <person name="Ali S.A."/>
            <person name="Anosike U.A."/>
            <person name="Aqrawi P.A."/>
            <person name="Arias F.A."/>
            <person name="Attaway T.A."/>
            <person name="Awwad R.A."/>
            <person name="Babu C.B."/>
            <person name="Bandaranaike D.B."/>
            <person name="Battles P.B."/>
            <person name="Bell A.B."/>
            <person name="Beltran B.B."/>
            <person name="Berhane-Mersha D.B."/>
            <person name="Bess C.B."/>
            <person name="Bickham C.B."/>
            <person name="Bolden T.B."/>
            <person name="Carter K.C."/>
            <person name="Chau D.C."/>
            <person name="Chavez A.C."/>
            <person name="Clerc-Blankenburg K.C."/>
            <person name="Coyle M.C."/>
            <person name="Dao M.D."/>
            <person name="Davila M.L.D."/>
            <person name="Davy-Carroll L.D."/>
            <person name="Denson S.D."/>
            <person name="Dinh H.D."/>
            <person name="Fernandez S.F."/>
            <person name="Fernando P.F."/>
            <person name="Forbes L.F."/>
            <person name="Francis C.F."/>
            <person name="Francisco L.F."/>
            <person name="Fu Q.F."/>
            <person name="Garcia-Iii R.G."/>
            <person name="Garrett T.G."/>
            <person name="Gross S.G."/>
            <person name="Gubbala S.G."/>
            <person name="Hirani K.H."/>
            <person name="Hogues M.H."/>
            <person name="Hollins B.H."/>
            <person name="Jackson L.J."/>
            <person name="Javaid M.J."/>
            <person name="Jhangiani S.J."/>
            <person name="Johnson A.J."/>
            <person name="Johnson B.J."/>
            <person name="Jones J.J."/>
            <person name="Joshi V.J."/>
            <person name="Kalu J.K."/>
            <person name="Khan N.K."/>
            <person name="Korchina V.K."/>
            <person name="Kovar C.K."/>
            <person name="Lago L.L."/>
            <person name="Lara F.L."/>
            <person name="Le T.-K.L."/>
            <person name="Lee S.L."/>
            <person name="Legall-Iii F.L."/>
            <person name="Lemon S.L."/>
            <person name="Liu J.L."/>
            <person name="Liu Y.-S.L."/>
            <person name="Liyanage D.L."/>
            <person name="Lopez J.L."/>
            <person name="Lorensuhewa L.L."/>
            <person name="Mata R.M."/>
            <person name="Mathew T.M."/>
            <person name="Mercado C.M."/>
            <person name="Mercado I.M."/>
            <person name="Morales K.M."/>
            <person name="Morgan M.M."/>
            <person name="Munidasa M.M."/>
            <person name="Ngo D.N."/>
            <person name="Nguyen L.N."/>
            <person name="Nguyen T.N."/>
            <person name="Nguyen N.N."/>
            <person name="Obregon M.O."/>
            <person name="Okwuonu G.O."/>
            <person name="Ongeri F.O."/>
            <person name="Onwere C.O."/>
            <person name="Osifeso I.O."/>
            <person name="Parra A.P."/>
            <person name="Patil S.P."/>
            <person name="Perez A.P."/>
            <person name="Perez Y.P."/>
            <person name="Pham C.P."/>
            <person name="Pu L.-L.P."/>
            <person name="Puazo M.P."/>
            <person name="Quiroz J.Q."/>
            <person name="Rouhana J.R."/>
            <person name="Ruiz M.R."/>
            <person name="Ruiz S.-J.R."/>
            <person name="Saada N.S."/>
            <person name="Santibanez J.S."/>
            <person name="Scheel M.S."/>
            <person name="Schneider B.S."/>
            <person name="Simmons D.S."/>
            <person name="Sisson I.S."/>
            <person name="Tang L.-Y.T."/>
            <person name="Thornton R.T."/>
            <person name="Tisius J.T."/>
            <person name="Toledanes G.T."/>
            <person name="Trejos Z.T."/>
            <person name="Usmani K.U."/>
            <person name="Varghese R.V."/>
            <person name="Vattathil S.V."/>
            <person name="Vee V.V."/>
            <person name="Walker D.W."/>
            <person name="Weissenberger G.W."/>
            <person name="White C.W."/>
            <person name="Williams A.W."/>
            <person name="Woodworth J.W."/>
            <person name="Wright R.W."/>
            <person name="Zhu Y.Z."/>
            <person name="Han Y.H."/>
            <person name="Newsham I.N."/>
            <person name="Nazareth L.N."/>
            <person name="Worley K.W."/>
            <person name="Muzny D.M."/>
            <person name="Rogers J.R."/>
            <person name="Gibbs R.G."/>
        </authorList>
    </citation>
    <scope>NUCLEOTIDE SEQUENCE [LARGE SCALE GENOMIC DNA]</scope>
</reference>